<keyword evidence="3" id="KW-0479">Metal-binding</keyword>
<dbReference type="PANTHER" id="PTHR46696">
    <property type="entry name" value="P450, PUTATIVE (EUROFUNG)-RELATED"/>
    <property type="match status" value="1"/>
</dbReference>
<dbReference type="SUPFAM" id="SSF48264">
    <property type="entry name" value="Cytochrome P450"/>
    <property type="match status" value="1"/>
</dbReference>
<evidence type="ECO:0000256" key="3">
    <source>
        <dbReference type="ARBA" id="ARBA00022723"/>
    </source>
</evidence>
<evidence type="ECO:0000256" key="2">
    <source>
        <dbReference type="ARBA" id="ARBA00022617"/>
    </source>
</evidence>
<evidence type="ECO:0000313" key="8">
    <source>
        <dbReference type="Proteomes" id="UP000239874"/>
    </source>
</evidence>
<keyword evidence="2" id="KW-0349">Heme</keyword>
<keyword evidence="5" id="KW-0408">Iron</keyword>
<dbReference type="PRINTS" id="PR00359">
    <property type="entry name" value="BP450"/>
</dbReference>
<dbReference type="GO" id="GO:0020037">
    <property type="term" value="F:heme binding"/>
    <property type="evidence" value="ECO:0007669"/>
    <property type="project" value="InterPro"/>
</dbReference>
<evidence type="ECO:0000256" key="5">
    <source>
        <dbReference type="ARBA" id="ARBA00023004"/>
    </source>
</evidence>
<evidence type="ECO:0000256" key="4">
    <source>
        <dbReference type="ARBA" id="ARBA00023002"/>
    </source>
</evidence>
<protein>
    <submittedName>
        <fullName evidence="7">Cytochrome P450</fullName>
    </submittedName>
</protein>
<dbReference type="InterPro" id="IPR002397">
    <property type="entry name" value="Cyt_P450_B"/>
</dbReference>
<reference evidence="7 8" key="1">
    <citation type="submission" date="2018-02" db="EMBL/GenBank/DDBJ databases">
        <title>8 Nocardia nova and 1 Nocardia cyriacigeorgica strain used for evolution to TMP-SMX.</title>
        <authorList>
            <person name="Mehta H."/>
            <person name="Weng J."/>
            <person name="Shamoo Y."/>
        </authorList>
    </citation>
    <scope>NUCLEOTIDE SEQUENCE [LARGE SCALE GENOMIC DNA]</scope>
    <source>
        <strain evidence="7 8">MDA3139</strain>
    </source>
</reference>
<evidence type="ECO:0000313" key="7">
    <source>
        <dbReference type="EMBL" id="PPJ35746.1"/>
    </source>
</evidence>
<keyword evidence="4" id="KW-0560">Oxidoreductase</keyword>
<gene>
    <name evidence="7" type="ORF">C5E45_24520</name>
</gene>
<name>A0A2S6AKJ9_9NOCA</name>
<comment type="similarity">
    <text evidence="1">Belongs to the cytochrome P450 family.</text>
</comment>
<dbReference type="AlphaFoldDB" id="A0A2S6AKJ9"/>
<dbReference type="InterPro" id="IPR036396">
    <property type="entry name" value="Cyt_P450_sf"/>
</dbReference>
<dbReference type="GO" id="GO:0004497">
    <property type="term" value="F:monooxygenase activity"/>
    <property type="evidence" value="ECO:0007669"/>
    <property type="project" value="UniProtKB-KW"/>
</dbReference>
<proteinExistence type="inferred from homology"/>
<dbReference type="PANTHER" id="PTHR46696:SF1">
    <property type="entry name" value="CYTOCHROME P450 YJIB-RELATED"/>
    <property type="match status" value="1"/>
</dbReference>
<dbReference type="EMBL" id="PSZC01000019">
    <property type="protein sequence ID" value="PPJ35746.1"/>
    <property type="molecule type" value="Genomic_DNA"/>
</dbReference>
<organism evidence="7 8">
    <name type="scientific">Nocardia nova</name>
    <dbReference type="NCBI Taxonomy" id="37330"/>
    <lineage>
        <taxon>Bacteria</taxon>
        <taxon>Bacillati</taxon>
        <taxon>Actinomycetota</taxon>
        <taxon>Actinomycetes</taxon>
        <taxon>Mycobacteriales</taxon>
        <taxon>Nocardiaceae</taxon>
        <taxon>Nocardia</taxon>
    </lineage>
</organism>
<dbReference type="Proteomes" id="UP000239874">
    <property type="component" value="Unassembled WGS sequence"/>
</dbReference>
<evidence type="ECO:0000256" key="1">
    <source>
        <dbReference type="ARBA" id="ARBA00010617"/>
    </source>
</evidence>
<dbReference type="GO" id="GO:0016705">
    <property type="term" value="F:oxidoreductase activity, acting on paired donors, with incorporation or reduction of molecular oxygen"/>
    <property type="evidence" value="ECO:0007669"/>
    <property type="project" value="InterPro"/>
</dbReference>
<dbReference type="GO" id="GO:0005506">
    <property type="term" value="F:iron ion binding"/>
    <property type="evidence" value="ECO:0007669"/>
    <property type="project" value="InterPro"/>
</dbReference>
<sequence>MVPVEIWPGVPATLVIAYRTAVRILNDPAHFPSDPRPWQRNVDTNIPIMPMIEWRPNALRSNGGTVEHRRYRDATNDALGGVDKLAVHSIVEKIAVPAINAFCEGGRADLLSQYISPTTFSILNEIIGCPLDIGEQVAAASAALFEGVDTATVDEMLDSALLELTHLKRHTPGDDIATRLVNHPAQLTDHEVVHQLVTMYSAGHELPQDLIANAMLLMMTDQRYMASRTNNSPLSTKTALVEILTTDPPLANYLLTYPAQPIEVDGVWLPANQPVMVSMAACSSDPAADTGDYADSSWHLGWGTGPHTCPVHAQSLSMMVATDVIDVFFDALPDARPAVPVSELVWRPGPFHRALAAFPIVFPPSPPMTIM</sequence>
<accession>A0A2S6AKJ9</accession>
<evidence type="ECO:0000256" key="6">
    <source>
        <dbReference type="ARBA" id="ARBA00023033"/>
    </source>
</evidence>
<comment type="caution">
    <text evidence="7">The sequence shown here is derived from an EMBL/GenBank/DDBJ whole genome shotgun (WGS) entry which is preliminary data.</text>
</comment>
<keyword evidence="6" id="KW-0503">Monooxygenase</keyword>
<dbReference type="Gene3D" id="1.10.630.10">
    <property type="entry name" value="Cytochrome P450"/>
    <property type="match status" value="1"/>
</dbReference>